<dbReference type="EMBL" id="UYRV01001003">
    <property type="protein sequence ID" value="VDK46045.1"/>
    <property type="molecule type" value="Genomic_DNA"/>
</dbReference>
<sequence length="66" mass="6958">MFLTTDGNFQLPNAPFSASTVPIVTKPSSVEVDAKRSAGLFKVNEEILDEETSVVATGTGQGLNET</sequence>
<organism evidence="1 2">
    <name type="scientific">Cylicostephanus goldi</name>
    <name type="common">Nematode worm</name>
    <dbReference type="NCBI Taxonomy" id="71465"/>
    <lineage>
        <taxon>Eukaryota</taxon>
        <taxon>Metazoa</taxon>
        <taxon>Ecdysozoa</taxon>
        <taxon>Nematoda</taxon>
        <taxon>Chromadorea</taxon>
        <taxon>Rhabditida</taxon>
        <taxon>Rhabditina</taxon>
        <taxon>Rhabditomorpha</taxon>
        <taxon>Strongyloidea</taxon>
        <taxon>Strongylidae</taxon>
        <taxon>Cylicostephanus</taxon>
    </lineage>
</organism>
<proteinExistence type="predicted"/>
<accession>A0A3P6QZ32</accession>
<keyword evidence="2" id="KW-1185">Reference proteome</keyword>
<evidence type="ECO:0000313" key="1">
    <source>
        <dbReference type="EMBL" id="VDK46045.1"/>
    </source>
</evidence>
<name>A0A3P6QZ32_CYLGO</name>
<dbReference type="Proteomes" id="UP000271889">
    <property type="component" value="Unassembled WGS sequence"/>
</dbReference>
<reference evidence="1 2" key="1">
    <citation type="submission" date="2018-11" db="EMBL/GenBank/DDBJ databases">
        <authorList>
            <consortium name="Pathogen Informatics"/>
        </authorList>
    </citation>
    <scope>NUCLEOTIDE SEQUENCE [LARGE SCALE GENOMIC DNA]</scope>
</reference>
<evidence type="ECO:0000313" key="2">
    <source>
        <dbReference type="Proteomes" id="UP000271889"/>
    </source>
</evidence>
<protein>
    <submittedName>
        <fullName evidence="1">Uncharacterized protein</fullName>
    </submittedName>
</protein>
<dbReference type="AlphaFoldDB" id="A0A3P6QZ32"/>
<gene>
    <name evidence="1" type="ORF">CGOC_LOCUS659</name>
</gene>